<sequence length="181" mass="19268">MTLPPSFVLLACLVCVYCQSNVIPALVPESGEAQGEGFNLLMTSEFTSMLRGALKSRDVRTVWVIGPNGHGKSLMLSMIMQTLGVQEDTAVYHSSSAFEATTKGAQVHSSPLCMLHTPAPDSSPSNGVYSLQPLSACPSDAPAVLLIDTEGTASFDNQVLVISVSRHVLELSPLIHRLTID</sequence>
<gene>
    <name evidence="2" type="ORF">KIPB_012743</name>
</gene>
<evidence type="ECO:0000256" key="1">
    <source>
        <dbReference type="SAM" id="SignalP"/>
    </source>
</evidence>
<evidence type="ECO:0000313" key="2">
    <source>
        <dbReference type="EMBL" id="GIQ90089.1"/>
    </source>
</evidence>
<name>A0A9K3GN88_9EUKA</name>
<evidence type="ECO:0000313" key="3">
    <source>
        <dbReference type="Proteomes" id="UP000265618"/>
    </source>
</evidence>
<comment type="caution">
    <text evidence="2">The sequence shown here is derived from an EMBL/GenBank/DDBJ whole genome shotgun (WGS) entry which is preliminary data.</text>
</comment>
<feature type="signal peptide" evidence="1">
    <location>
        <begin position="1"/>
        <end position="18"/>
    </location>
</feature>
<protein>
    <submittedName>
        <fullName evidence="2">Uncharacterized protein</fullName>
    </submittedName>
</protein>
<proteinExistence type="predicted"/>
<dbReference type="InterPro" id="IPR027417">
    <property type="entry name" value="P-loop_NTPase"/>
</dbReference>
<keyword evidence="1" id="KW-0732">Signal</keyword>
<reference evidence="2 3" key="1">
    <citation type="journal article" date="2018" name="PLoS ONE">
        <title>The draft genome of Kipferlia bialata reveals reductive genome evolution in fornicate parasites.</title>
        <authorList>
            <person name="Tanifuji G."/>
            <person name="Takabayashi S."/>
            <person name="Kume K."/>
            <person name="Takagi M."/>
            <person name="Nakayama T."/>
            <person name="Kamikawa R."/>
            <person name="Inagaki Y."/>
            <person name="Hashimoto T."/>
        </authorList>
    </citation>
    <scope>NUCLEOTIDE SEQUENCE [LARGE SCALE GENOMIC DNA]</scope>
    <source>
        <strain evidence="2">NY0173</strain>
    </source>
</reference>
<dbReference type="SUPFAM" id="SSF52540">
    <property type="entry name" value="P-loop containing nucleoside triphosphate hydrolases"/>
    <property type="match status" value="1"/>
</dbReference>
<organism evidence="2 3">
    <name type="scientific">Kipferlia bialata</name>
    <dbReference type="NCBI Taxonomy" id="797122"/>
    <lineage>
        <taxon>Eukaryota</taxon>
        <taxon>Metamonada</taxon>
        <taxon>Carpediemonas-like organisms</taxon>
        <taxon>Kipferlia</taxon>
    </lineage>
</organism>
<dbReference type="EMBL" id="BDIP01005747">
    <property type="protein sequence ID" value="GIQ90089.1"/>
    <property type="molecule type" value="Genomic_DNA"/>
</dbReference>
<dbReference type="Gene3D" id="3.40.50.300">
    <property type="entry name" value="P-loop containing nucleotide triphosphate hydrolases"/>
    <property type="match status" value="1"/>
</dbReference>
<accession>A0A9K3GN88</accession>
<feature type="chain" id="PRO_5039945753" evidence="1">
    <location>
        <begin position="19"/>
        <end position="181"/>
    </location>
</feature>
<dbReference type="AlphaFoldDB" id="A0A9K3GN88"/>
<keyword evidence="3" id="KW-1185">Reference proteome</keyword>
<dbReference type="Proteomes" id="UP000265618">
    <property type="component" value="Unassembled WGS sequence"/>
</dbReference>